<dbReference type="Gene3D" id="3.40.50.620">
    <property type="entry name" value="HUPs"/>
    <property type="match status" value="1"/>
</dbReference>
<dbReference type="PANTHER" id="PTHR43311:SF2">
    <property type="entry name" value="GLUTAMATE--TRNA LIGASE, MITOCHONDRIAL-RELATED"/>
    <property type="match status" value="1"/>
</dbReference>
<dbReference type="InterPro" id="IPR033910">
    <property type="entry name" value="GluRS_core"/>
</dbReference>
<keyword evidence="7" id="KW-0963">Cytoplasm</keyword>
<dbReference type="PANTHER" id="PTHR43311">
    <property type="entry name" value="GLUTAMATE--TRNA LIGASE"/>
    <property type="match status" value="1"/>
</dbReference>
<feature type="short sequence motif" description="'HIGH' region" evidence="7">
    <location>
        <begin position="10"/>
        <end position="20"/>
    </location>
</feature>
<dbReference type="InterPro" id="IPR001412">
    <property type="entry name" value="aa-tRNA-synth_I_CS"/>
</dbReference>
<dbReference type="AlphaFoldDB" id="A0A1F7TKD9"/>
<dbReference type="GO" id="GO:0000049">
    <property type="term" value="F:tRNA binding"/>
    <property type="evidence" value="ECO:0007669"/>
    <property type="project" value="InterPro"/>
</dbReference>
<reference evidence="10 11" key="1">
    <citation type="journal article" date="2016" name="Nat. Commun.">
        <title>Thousands of microbial genomes shed light on interconnected biogeochemical processes in an aquifer system.</title>
        <authorList>
            <person name="Anantharaman K."/>
            <person name="Brown C.T."/>
            <person name="Hug L.A."/>
            <person name="Sharon I."/>
            <person name="Castelle C.J."/>
            <person name="Probst A.J."/>
            <person name="Thomas B.C."/>
            <person name="Singh A."/>
            <person name="Wilkins M.J."/>
            <person name="Karaoz U."/>
            <person name="Brodie E.L."/>
            <person name="Williams K.H."/>
            <person name="Hubbard S.S."/>
            <person name="Banfield J.F."/>
        </authorList>
    </citation>
    <scope>NUCLEOTIDE SEQUENCE [LARGE SCALE GENOMIC DNA]</scope>
</reference>
<dbReference type="GO" id="GO:0005524">
    <property type="term" value="F:ATP binding"/>
    <property type="evidence" value="ECO:0007669"/>
    <property type="project" value="UniProtKB-UniRule"/>
</dbReference>
<feature type="binding site" evidence="7">
    <location>
        <position position="261"/>
    </location>
    <ligand>
        <name>ATP</name>
        <dbReference type="ChEBI" id="CHEBI:30616"/>
    </ligand>
</feature>
<dbReference type="Proteomes" id="UP000177885">
    <property type="component" value="Unassembled WGS sequence"/>
</dbReference>
<comment type="caution">
    <text evidence="7">Lacks conserved residue(s) required for the propagation of feature annotation.</text>
</comment>
<evidence type="ECO:0000256" key="6">
    <source>
        <dbReference type="ARBA" id="ARBA00023146"/>
    </source>
</evidence>
<keyword evidence="2 7" id="KW-0436">Ligase</keyword>
<feature type="domain" description="Aminoacyl-tRNA synthetase class I anticodon-binding" evidence="9">
    <location>
        <begin position="340"/>
        <end position="486"/>
    </location>
</feature>
<evidence type="ECO:0000256" key="5">
    <source>
        <dbReference type="ARBA" id="ARBA00022917"/>
    </source>
</evidence>
<dbReference type="EMBL" id="MGDT01000007">
    <property type="protein sequence ID" value="OGL66483.1"/>
    <property type="molecule type" value="Genomic_DNA"/>
</dbReference>
<dbReference type="Pfam" id="PF19269">
    <property type="entry name" value="Anticodon_2"/>
    <property type="match status" value="1"/>
</dbReference>
<dbReference type="InterPro" id="IPR020751">
    <property type="entry name" value="aa-tRNA-synth_I_codon-bd_sub2"/>
</dbReference>
<dbReference type="InterPro" id="IPR020058">
    <property type="entry name" value="Glu/Gln-tRNA-synth_Ib_cat-dom"/>
</dbReference>
<dbReference type="SUPFAM" id="SSF52374">
    <property type="entry name" value="Nucleotidylyl transferase"/>
    <property type="match status" value="1"/>
</dbReference>
<evidence type="ECO:0000259" key="9">
    <source>
        <dbReference type="Pfam" id="PF19269"/>
    </source>
</evidence>
<feature type="short sequence motif" description="'KMSKS' region" evidence="7">
    <location>
        <begin position="258"/>
        <end position="262"/>
    </location>
</feature>
<evidence type="ECO:0000256" key="7">
    <source>
        <dbReference type="HAMAP-Rule" id="MF_00022"/>
    </source>
</evidence>
<dbReference type="Pfam" id="PF00749">
    <property type="entry name" value="tRNA-synt_1c"/>
    <property type="match status" value="1"/>
</dbReference>
<comment type="similarity">
    <text evidence="1 7">Belongs to the class-I aminoacyl-tRNA synthetase family. Glutamate--tRNA ligase type 1 subfamily.</text>
</comment>
<evidence type="ECO:0000256" key="1">
    <source>
        <dbReference type="ARBA" id="ARBA00007894"/>
    </source>
</evidence>
<dbReference type="PROSITE" id="PS00178">
    <property type="entry name" value="AA_TRNA_LIGASE_I"/>
    <property type="match status" value="1"/>
</dbReference>
<dbReference type="STRING" id="1802385.A2856_02210"/>
<comment type="catalytic activity">
    <reaction evidence="7">
        <text>tRNA(Glu) + L-glutamate + ATP = L-glutamyl-tRNA(Glu) + AMP + diphosphate</text>
        <dbReference type="Rhea" id="RHEA:23540"/>
        <dbReference type="Rhea" id="RHEA-COMP:9663"/>
        <dbReference type="Rhea" id="RHEA-COMP:9680"/>
        <dbReference type="ChEBI" id="CHEBI:29985"/>
        <dbReference type="ChEBI" id="CHEBI:30616"/>
        <dbReference type="ChEBI" id="CHEBI:33019"/>
        <dbReference type="ChEBI" id="CHEBI:78442"/>
        <dbReference type="ChEBI" id="CHEBI:78520"/>
        <dbReference type="ChEBI" id="CHEBI:456215"/>
        <dbReference type="EC" id="6.1.1.17"/>
    </reaction>
</comment>
<evidence type="ECO:0000256" key="3">
    <source>
        <dbReference type="ARBA" id="ARBA00022741"/>
    </source>
</evidence>
<dbReference type="GO" id="GO:0008270">
    <property type="term" value="F:zinc ion binding"/>
    <property type="evidence" value="ECO:0007669"/>
    <property type="project" value="InterPro"/>
</dbReference>
<evidence type="ECO:0000256" key="2">
    <source>
        <dbReference type="ARBA" id="ARBA00022598"/>
    </source>
</evidence>
<evidence type="ECO:0000313" key="10">
    <source>
        <dbReference type="EMBL" id="OGL66483.1"/>
    </source>
</evidence>
<dbReference type="GO" id="GO:0004818">
    <property type="term" value="F:glutamate-tRNA ligase activity"/>
    <property type="evidence" value="ECO:0007669"/>
    <property type="project" value="UniProtKB-UniRule"/>
</dbReference>
<proteinExistence type="inferred from homology"/>
<evidence type="ECO:0000313" key="11">
    <source>
        <dbReference type="Proteomes" id="UP000177885"/>
    </source>
</evidence>
<feature type="domain" description="Glutamyl/glutaminyl-tRNA synthetase class Ib catalytic" evidence="8">
    <location>
        <begin position="4"/>
        <end position="327"/>
    </location>
</feature>
<keyword evidence="5 7" id="KW-0648">Protein biosynthesis</keyword>
<keyword evidence="6 7" id="KW-0030">Aminoacyl-tRNA synthetase</keyword>
<organism evidence="10 11">
    <name type="scientific">Candidatus Uhrbacteria bacterium RIFCSPHIGHO2_01_FULL_63_20</name>
    <dbReference type="NCBI Taxonomy" id="1802385"/>
    <lineage>
        <taxon>Bacteria</taxon>
        <taxon>Candidatus Uhriibacteriota</taxon>
    </lineage>
</organism>
<name>A0A1F7TKD9_9BACT</name>
<dbReference type="InterPro" id="IPR014729">
    <property type="entry name" value="Rossmann-like_a/b/a_fold"/>
</dbReference>
<dbReference type="EC" id="6.1.1.17" evidence="7"/>
<dbReference type="InterPro" id="IPR045462">
    <property type="entry name" value="aa-tRNA-synth_I_cd-bd"/>
</dbReference>
<dbReference type="FunFam" id="3.40.50.620:FF:000045">
    <property type="entry name" value="Glutamate--tRNA ligase, mitochondrial"/>
    <property type="match status" value="1"/>
</dbReference>
<dbReference type="Gene3D" id="1.10.10.350">
    <property type="match status" value="1"/>
</dbReference>
<dbReference type="NCBIfam" id="TIGR00464">
    <property type="entry name" value="gltX_bact"/>
    <property type="match status" value="1"/>
</dbReference>
<dbReference type="SUPFAM" id="SSF48163">
    <property type="entry name" value="An anticodon-binding domain of class I aminoacyl-tRNA synthetases"/>
    <property type="match status" value="1"/>
</dbReference>
<dbReference type="InterPro" id="IPR008925">
    <property type="entry name" value="aa_tRNA-synth_I_cd-bd_sf"/>
</dbReference>
<comment type="function">
    <text evidence="7">Catalyzes the attachment of glutamate to tRNA(Glu) in a two-step reaction: glutamate is first activated by ATP to form Glu-AMP and then transferred to the acceptor end of tRNA(Glu).</text>
</comment>
<gene>
    <name evidence="7" type="primary">gltX</name>
    <name evidence="10" type="ORF">A2856_02210</name>
</gene>
<dbReference type="InterPro" id="IPR004527">
    <property type="entry name" value="Glu-tRNA-ligase_bac/mito"/>
</dbReference>
<dbReference type="CDD" id="cd00808">
    <property type="entry name" value="GluRS_core"/>
    <property type="match status" value="1"/>
</dbReference>
<dbReference type="HAMAP" id="MF_00022">
    <property type="entry name" value="Glu_tRNA_synth_type1"/>
    <property type="match status" value="1"/>
</dbReference>
<dbReference type="InterPro" id="IPR049940">
    <property type="entry name" value="GluQ/Sye"/>
</dbReference>
<dbReference type="GO" id="GO:0006424">
    <property type="term" value="P:glutamyl-tRNA aminoacylation"/>
    <property type="evidence" value="ECO:0007669"/>
    <property type="project" value="UniProtKB-UniRule"/>
</dbReference>
<keyword evidence="4 7" id="KW-0067">ATP-binding</keyword>
<evidence type="ECO:0000256" key="4">
    <source>
        <dbReference type="ARBA" id="ARBA00022840"/>
    </source>
</evidence>
<dbReference type="InterPro" id="IPR000924">
    <property type="entry name" value="Glu/Gln-tRNA-synth"/>
</dbReference>
<protein>
    <recommendedName>
        <fullName evidence="7">Glutamate--tRNA ligase</fullName>
        <ecNumber evidence="7">6.1.1.17</ecNumber>
    </recommendedName>
    <alternativeName>
        <fullName evidence="7">Glutamyl-tRNA synthetase</fullName>
        <shortName evidence="7">GluRS</shortName>
    </alternativeName>
</protein>
<keyword evidence="3 7" id="KW-0547">Nucleotide-binding</keyword>
<dbReference type="GO" id="GO:0005737">
    <property type="term" value="C:cytoplasm"/>
    <property type="evidence" value="ECO:0007669"/>
    <property type="project" value="UniProtKB-SubCell"/>
</dbReference>
<evidence type="ECO:0000259" key="8">
    <source>
        <dbReference type="Pfam" id="PF00749"/>
    </source>
</evidence>
<dbReference type="PRINTS" id="PR00987">
    <property type="entry name" value="TRNASYNTHGLU"/>
</dbReference>
<accession>A0A1F7TKD9</accession>
<comment type="caution">
    <text evidence="10">The sequence shown here is derived from an EMBL/GenBank/DDBJ whole genome shotgun (WGS) entry which is preliminary data.</text>
</comment>
<comment type="subunit">
    <text evidence="7">Monomer.</text>
</comment>
<comment type="subcellular location">
    <subcellularLocation>
        <location evidence="7">Cytoplasm</location>
    </subcellularLocation>
</comment>
<sequence length="491" mass="54833">MNTIVTRFPPSPTGYLHIGGLRTALYNWLYARKHGGTFVLRIEDTDRERLVPGAVESLIRALDAVGLDYDEGPVLDSGGKLAEKGTHGPYIQSQRKALHEEHARVLLEKGMAYRCFCSKERLDALRKQQELAKRNTKYDRHCASLSPQEIEQKMSAGEPSVIRLKIPAGKTAFDDAIRGRIEIDTQELDDQVLVKSDGFPTYHLANVVDDHLMEVTHVIRGEEWISSAPKHVILYQAFGWDVPVFAHLPLILNADRSKLSKRQGDVAVEDYLEKGYLPEALVNFVALMGFNPSGDKEIYTREELMNGFDLPKVNKSGAVFNLEKLDWMNGQYIRAKSPAELAALCVPFLERAGKRVDPDLLQKMCSIERERMTKLSDIVEAVDSFLVLSGYEASLLVWKKSDQADALKNLQAIRTRIGSLSENDFAASAMVEGAILKYIEENGLQKGNVLWPLRVALSGRSASPSPFELAWVLGKQETVDRLSRAIALLSA</sequence>